<evidence type="ECO:0000256" key="1">
    <source>
        <dbReference type="SAM" id="MobiDB-lite"/>
    </source>
</evidence>
<dbReference type="Pfam" id="PF16719">
    <property type="entry name" value="SAWADEE"/>
    <property type="match status" value="1"/>
</dbReference>
<evidence type="ECO:0000313" key="4">
    <source>
        <dbReference type="Proteomes" id="UP000325081"/>
    </source>
</evidence>
<evidence type="ECO:0000313" key="3">
    <source>
        <dbReference type="EMBL" id="GER45699.1"/>
    </source>
</evidence>
<accession>A0A5A7QK41</accession>
<name>A0A5A7QK41_STRAF</name>
<protein>
    <submittedName>
        <fullName evidence="3">Sequence-specific DNA binding transcription factors</fullName>
    </submittedName>
</protein>
<feature type="region of interest" description="Disordered" evidence="1">
    <location>
        <begin position="181"/>
        <end position="217"/>
    </location>
</feature>
<dbReference type="PANTHER" id="PTHR36384">
    <property type="entry name" value="SAWADEE PROTEIN"/>
    <property type="match status" value="1"/>
</dbReference>
<reference evidence="4" key="1">
    <citation type="journal article" date="2019" name="Curr. Biol.">
        <title>Genome Sequence of Striga asiatica Provides Insight into the Evolution of Plant Parasitism.</title>
        <authorList>
            <person name="Yoshida S."/>
            <person name="Kim S."/>
            <person name="Wafula E.K."/>
            <person name="Tanskanen J."/>
            <person name="Kim Y.M."/>
            <person name="Honaas L."/>
            <person name="Yang Z."/>
            <person name="Spallek T."/>
            <person name="Conn C.E."/>
            <person name="Ichihashi Y."/>
            <person name="Cheong K."/>
            <person name="Cui S."/>
            <person name="Der J.P."/>
            <person name="Gundlach H."/>
            <person name="Jiao Y."/>
            <person name="Hori C."/>
            <person name="Ishida J.K."/>
            <person name="Kasahara H."/>
            <person name="Kiba T."/>
            <person name="Kim M.S."/>
            <person name="Koo N."/>
            <person name="Laohavisit A."/>
            <person name="Lee Y.H."/>
            <person name="Lumba S."/>
            <person name="McCourt P."/>
            <person name="Mortimer J.C."/>
            <person name="Mutuku J.M."/>
            <person name="Nomura T."/>
            <person name="Sasaki-Sekimoto Y."/>
            <person name="Seto Y."/>
            <person name="Wang Y."/>
            <person name="Wakatake T."/>
            <person name="Sakakibara H."/>
            <person name="Demura T."/>
            <person name="Yamaguchi S."/>
            <person name="Yoneyama K."/>
            <person name="Manabe R.I."/>
            <person name="Nelson D.C."/>
            <person name="Schulman A.H."/>
            <person name="Timko M.P."/>
            <person name="dePamphilis C.W."/>
            <person name="Choi D."/>
            <person name="Shirasu K."/>
        </authorList>
    </citation>
    <scope>NUCLEOTIDE SEQUENCE [LARGE SCALE GENOMIC DNA]</scope>
    <source>
        <strain evidence="4">cv. UVA1</strain>
    </source>
</reference>
<dbReference type="PANTHER" id="PTHR36384:SF1">
    <property type="entry name" value="SAWADEE PROTEIN"/>
    <property type="match status" value="1"/>
</dbReference>
<gene>
    <name evidence="3" type="ORF">STAS_22674</name>
</gene>
<comment type="caution">
    <text evidence="3">The sequence shown here is derived from an EMBL/GenBank/DDBJ whole genome shotgun (WGS) entry which is preliminary data.</text>
</comment>
<feature type="compositionally biased region" description="Low complexity" evidence="1">
    <location>
        <begin position="186"/>
        <end position="206"/>
    </location>
</feature>
<dbReference type="EMBL" id="BKCP01007260">
    <property type="protein sequence ID" value="GER45699.1"/>
    <property type="molecule type" value="Genomic_DNA"/>
</dbReference>
<dbReference type="Proteomes" id="UP000325081">
    <property type="component" value="Unassembled WGS sequence"/>
</dbReference>
<dbReference type="GO" id="GO:0003682">
    <property type="term" value="F:chromatin binding"/>
    <property type="evidence" value="ECO:0007669"/>
    <property type="project" value="InterPro"/>
</dbReference>
<organism evidence="3 4">
    <name type="scientific">Striga asiatica</name>
    <name type="common">Asiatic witchweed</name>
    <name type="synonym">Buchnera asiatica</name>
    <dbReference type="NCBI Taxonomy" id="4170"/>
    <lineage>
        <taxon>Eukaryota</taxon>
        <taxon>Viridiplantae</taxon>
        <taxon>Streptophyta</taxon>
        <taxon>Embryophyta</taxon>
        <taxon>Tracheophyta</taxon>
        <taxon>Spermatophyta</taxon>
        <taxon>Magnoliopsida</taxon>
        <taxon>eudicotyledons</taxon>
        <taxon>Gunneridae</taxon>
        <taxon>Pentapetalae</taxon>
        <taxon>asterids</taxon>
        <taxon>lamiids</taxon>
        <taxon>Lamiales</taxon>
        <taxon>Orobanchaceae</taxon>
        <taxon>Buchnereae</taxon>
        <taxon>Striga</taxon>
    </lineage>
</organism>
<sequence>MGEMKGGEDSYDLEFKAAEDDAWYSVSVALNMVAQTLTVKYSCSPEVYQVTFSAGGFKTELEVEELARRFRPVSRQVQDNQCRHLEVGTTVCASHGTTQHDLRFYDAVIEAVNHRTHSFAGEEEECLCKFVLFWLHGRGRGTLTSSNIANICTLEPLSEIDPRISAFLILAKEKVHSSKSLSGLRSFGPGSKGSSSDKSNSSMSIEKNLEPSRNRLMGTETSMTSKSLMRQRVIFIKKFMFMHHTSFVFCFCFDLADSWKINNYEQWTSQDEDIGPQDGLALAKHRHFILIHNLEKDIIPSSIKKFIYKKTNILPQAFVFPRQSLDPFARGAIVVDSEKKAQIIYEFLDNPNYIIESSRGRPWVITEKAFTRTLETASWNLLPVDLDEIQCVEAGEELKIVHSGSKSYEKAKALRDLVVEYVLHESRMFNKLVMEEKKIWSSFELGIDF</sequence>
<dbReference type="Gene3D" id="2.30.30.140">
    <property type="match status" value="1"/>
</dbReference>
<dbReference type="OrthoDB" id="1866990at2759"/>
<dbReference type="InterPro" id="IPR032001">
    <property type="entry name" value="SAWADEE_dom"/>
</dbReference>
<proteinExistence type="predicted"/>
<feature type="domain" description="SAWADEE" evidence="2">
    <location>
        <begin position="10"/>
        <end position="152"/>
    </location>
</feature>
<evidence type="ECO:0000259" key="2">
    <source>
        <dbReference type="Pfam" id="PF16719"/>
    </source>
</evidence>
<dbReference type="AlphaFoldDB" id="A0A5A7QK41"/>
<keyword evidence="4" id="KW-1185">Reference proteome</keyword>